<protein>
    <submittedName>
        <fullName evidence="2">(northern house mosquito) hypothetical protein</fullName>
    </submittedName>
</protein>
<name>A0A8D8B148_CULPI</name>
<accession>A0A8D8B148</accession>
<evidence type="ECO:0000256" key="1">
    <source>
        <dbReference type="SAM" id="MobiDB-lite"/>
    </source>
</evidence>
<dbReference type="EMBL" id="HBUE01316750">
    <property type="protein sequence ID" value="CAG6586115.1"/>
    <property type="molecule type" value="Transcribed_RNA"/>
</dbReference>
<dbReference type="EMBL" id="HBUE01058104">
    <property type="protein sequence ID" value="CAG6467326.1"/>
    <property type="molecule type" value="Transcribed_RNA"/>
</dbReference>
<feature type="region of interest" description="Disordered" evidence="1">
    <location>
        <begin position="28"/>
        <end position="51"/>
    </location>
</feature>
<reference evidence="2" key="1">
    <citation type="submission" date="2021-05" db="EMBL/GenBank/DDBJ databases">
        <authorList>
            <person name="Alioto T."/>
            <person name="Alioto T."/>
            <person name="Gomez Garrido J."/>
        </authorList>
    </citation>
    <scope>NUCLEOTIDE SEQUENCE</scope>
</reference>
<proteinExistence type="predicted"/>
<organism evidence="2">
    <name type="scientific">Culex pipiens</name>
    <name type="common">House mosquito</name>
    <dbReference type="NCBI Taxonomy" id="7175"/>
    <lineage>
        <taxon>Eukaryota</taxon>
        <taxon>Metazoa</taxon>
        <taxon>Ecdysozoa</taxon>
        <taxon>Arthropoda</taxon>
        <taxon>Hexapoda</taxon>
        <taxon>Insecta</taxon>
        <taxon>Pterygota</taxon>
        <taxon>Neoptera</taxon>
        <taxon>Endopterygota</taxon>
        <taxon>Diptera</taxon>
        <taxon>Nematocera</taxon>
        <taxon>Culicoidea</taxon>
        <taxon>Culicidae</taxon>
        <taxon>Culicinae</taxon>
        <taxon>Culicini</taxon>
        <taxon>Culex</taxon>
        <taxon>Culex</taxon>
    </lineage>
</organism>
<sequence>MLKNCLIFSSIFSSSSKLLAQSLEGSSSSGVASSTTTFGAGPSPPPFSKNFRNETPLRGMAVWVAVSSVGTDSVICATECVRIKLPISRITRFPSVEIPSSTIGIRSRCSSVDASFISLVCTGSVWTDAFTRRNLLHREENAN</sequence>
<feature type="compositionally biased region" description="Low complexity" evidence="1">
    <location>
        <begin position="28"/>
        <end position="40"/>
    </location>
</feature>
<dbReference type="AlphaFoldDB" id="A0A8D8B148"/>
<evidence type="ECO:0000313" key="2">
    <source>
        <dbReference type="EMBL" id="CAG6467326.1"/>
    </source>
</evidence>
<dbReference type="EMBL" id="HBUE01210341">
    <property type="protein sequence ID" value="CAG6534214.1"/>
    <property type="molecule type" value="Transcribed_RNA"/>
</dbReference>